<keyword evidence="2" id="KW-1185">Reference proteome</keyword>
<comment type="caution">
    <text evidence="1">The sequence shown here is derived from an EMBL/GenBank/DDBJ whole genome shotgun (WGS) entry which is preliminary data.</text>
</comment>
<gene>
    <name evidence="1" type="ORF">DHETER_LOCUS9706</name>
</gene>
<reference evidence="1" key="1">
    <citation type="submission" date="2021-06" db="EMBL/GenBank/DDBJ databases">
        <authorList>
            <person name="Kallberg Y."/>
            <person name="Tangrot J."/>
            <person name="Rosling A."/>
        </authorList>
    </citation>
    <scope>NUCLEOTIDE SEQUENCE</scope>
    <source>
        <strain evidence="1">IL203A</strain>
    </source>
</reference>
<name>A0ACA9NJR9_9GLOM</name>
<evidence type="ECO:0000313" key="2">
    <source>
        <dbReference type="Proteomes" id="UP000789702"/>
    </source>
</evidence>
<sequence>QALEWFDRKILGKRWELHNIFANHSQAGMGALQGCTMAEMNTSNSFRNPSIAHDYANTAGNNAVTVAQRGKPIGDFYSKLLKYGKMLNLDEQQIKGQFLRGLSPDLEDDAERIGTEQPLADLFEILERIEMRRAEKKLGLVSKIPQSSYKLSSKLITPTQSQS</sequence>
<accession>A0ACA9NJR9</accession>
<feature type="non-terminal residue" evidence="1">
    <location>
        <position position="163"/>
    </location>
</feature>
<dbReference type="Proteomes" id="UP000789702">
    <property type="component" value="Unassembled WGS sequence"/>
</dbReference>
<organism evidence="1 2">
    <name type="scientific">Dentiscutata heterogama</name>
    <dbReference type="NCBI Taxonomy" id="1316150"/>
    <lineage>
        <taxon>Eukaryota</taxon>
        <taxon>Fungi</taxon>
        <taxon>Fungi incertae sedis</taxon>
        <taxon>Mucoromycota</taxon>
        <taxon>Glomeromycotina</taxon>
        <taxon>Glomeromycetes</taxon>
        <taxon>Diversisporales</taxon>
        <taxon>Gigasporaceae</taxon>
        <taxon>Dentiscutata</taxon>
    </lineage>
</organism>
<proteinExistence type="predicted"/>
<dbReference type="EMBL" id="CAJVPU010017521">
    <property type="protein sequence ID" value="CAG8659999.1"/>
    <property type="molecule type" value="Genomic_DNA"/>
</dbReference>
<feature type="non-terminal residue" evidence="1">
    <location>
        <position position="1"/>
    </location>
</feature>
<protein>
    <submittedName>
        <fullName evidence="1">7771_t:CDS:1</fullName>
    </submittedName>
</protein>
<evidence type="ECO:0000313" key="1">
    <source>
        <dbReference type="EMBL" id="CAG8659999.1"/>
    </source>
</evidence>